<dbReference type="AlphaFoldDB" id="A0A0A9Y8P6"/>
<dbReference type="GO" id="GO:0004497">
    <property type="term" value="F:monooxygenase activity"/>
    <property type="evidence" value="ECO:0007669"/>
    <property type="project" value="UniProtKB-KW"/>
</dbReference>
<keyword evidence="2" id="KW-0560">Oxidoreductase</keyword>
<keyword evidence="2" id="KW-0503">Monooxygenase</keyword>
<name>A0A0A9Y8P6_LYGHE</name>
<feature type="compositionally biased region" description="Polar residues" evidence="1">
    <location>
        <begin position="87"/>
        <end position="106"/>
    </location>
</feature>
<reference evidence="3" key="3">
    <citation type="journal article" date="2016" name="Gigascience">
        <title>De novo construction of an expanded transcriptome assembly for the western tarnished plant bug, Lygus hesperus.</title>
        <authorList>
            <person name="Tassone E.E."/>
            <person name="Geib S.M."/>
            <person name="Hall B."/>
            <person name="Fabrick J.A."/>
            <person name="Brent C.S."/>
            <person name="Hull J.J."/>
        </authorList>
    </citation>
    <scope>NUCLEOTIDE SEQUENCE</scope>
</reference>
<dbReference type="EMBL" id="GDHC01000138">
    <property type="protein sequence ID" value="JAQ18491.1"/>
    <property type="molecule type" value="Transcribed_RNA"/>
</dbReference>
<evidence type="ECO:0000256" key="1">
    <source>
        <dbReference type="SAM" id="MobiDB-lite"/>
    </source>
</evidence>
<evidence type="ECO:0000313" key="3">
    <source>
        <dbReference type="EMBL" id="JAQ18491.1"/>
    </source>
</evidence>
<accession>A0A0A9Y8P6</accession>
<feature type="compositionally biased region" description="Basic and acidic residues" evidence="1">
    <location>
        <begin position="107"/>
        <end position="116"/>
    </location>
</feature>
<evidence type="ECO:0000313" key="2">
    <source>
        <dbReference type="EMBL" id="JAG28529.1"/>
    </source>
</evidence>
<reference evidence="2" key="2">
    <citation type="submission" date="2014-07" db="EMBL/GenBank/DDBJ databases">
        <authorList>
            <person name="Hull J."/>
        </authorList>
    </citation>
    <scope>NUCLEOTIDE SEQUENCE</scope>
</reference>
<organism evidence="2">
    <name type="scientific">Lygus hesperus</name>
    <name type="common">Western plant bug</name>
    <dbReference type="NCBI Taxonomy" id="30085"/>
    <lineage>
        <taxon>Eukaryota</taxon>
        <taxon>Metazoa</taxon>
        <taxon>Ecdysozoa</taxon>
        <taxon>Arthropoda</taxon>
        <taxon>Hexapoda</taxon>
        <taxon>Insecta</taxon>
        <taxon>Pterygota</taxon>
        <taxon>Neoptera</taxon>
        <taxon>Paraneoptera</taxon>
        <taxon>Hemiptera</taxon>
        <taxon>Heteroptera</taxon>
        <taxon>Panheteroptera</taxon>
        <taxon>Cimicomorpha</taxon>
        <taxon>Miridae</taxon>
        <taxon>Mirini</taxon>
        <taxon>Lygus</taxon>
    </lineage>
</organism>
<sequence length="116" mass="12249">MLLVQLTSDMHDAVDLKHEMEVNAAKQLSNKVGSLRGGEVISVVGPGAVRGQRHRSVNADANLNSGRGGGELQRLSNNLLNPEDLSPQPQAKSSTNPSGSTATTRVTPKELSIEPL</sequence>
<reference evidence="2" key="1">
    <citation type="journal article" date="2014" name="PLoS ONE">
        <title>Transcriptome-Based Identification of ABC Transporters in the Western Tarnished Plant Bug Lygus hesperus.</title>
        <authorList>
            <person name="Hull J.J."/>
            <person name="Chaney K."/>
            <person name="Geib S.M."/>
            <person name="Fabrick J.A."/>
            <person name="Brent C.S."/>
            <person name="Walsh D."/>
            <person name="Lavine L.C."/>
        </authorList>
    </citation>
    <scope>NUCLEOTIDE SEQUENCE</scope>
</reference>
<proteinExistence type="predicted"/>
<feature type="region of interest" description="Disordered" evidence="1">
    <location>
        <begin position="52"/>
        <end position="116"/>
    </location>
</feature>
<dbReference type="EMBL" id="GBHO01015075">
    <property type="protein sequence ID" value="JAG28529.1"/>
    <property type="molecule type" value="Transcribed_RNA"/>
</dbReference>
<gene>
    <name evidence="2" type="primary">ssuD</name>
    <name evidence="2" type="ORF">CM83_4815</name>
    <name evidence="3" type="ORF">g.3328</name>
</gene>
<protein>
    <submittedName>
        <fullName evidence="2">Alkanesulfonate monooxygenase</fullName>
    </submittedName>
</protein>